<dbReference type="RefSeq" id="WP_149090773.1">
    <property type="nucleotide sequence ID" value="NZ_VKKY01000002.1"/>
</dbReference>
<evidence type="ECO:0000259" key="6">
    <source>
        <dbReference type="Pfam" id="PF00082"/>
    </source>
</evidence>
<dbReference type="EMBL" id="VKKY01000002">
    <property type="protein sequence ID" value="KAA3437710.1"/>
    <property type="molecule type" value="Genomic_DNA"/>
</dbReference>
<dbReference type="InterPro" id="IPR022398">
    <property type="entry name" value="Peptidase_S8_His-AS"/>
</dbReference>
<comment type="caution">
    <text evidence="7">The sequence shown here is derived from an EMBL/GenBank/DDBJ whole genome shotgun (WGS) entry which is preliminary data.</text>
</comment>
<dbReference type="Gene3D" id="3.40.50.200">
    <property type="entry name" value="Peptidase S8/S53 domain"/>
    <property type="match status" value="1"/>
</dbReference>
<dbReference type="InterPro" id="IPR023827">
    <property type="entry name" value="Peptidase_S8_Asp-AS"/>
</dbReference>
<protein>
    <submittedName>
        <fullName evidence="7">S8 family serine peptidase</fullName>
    </submittedName>
</protein>
<feature type="domain" description="Peptidase S8/S53" evidence="6">
    <location>
        <begin position="111"/>
        <end position="362"/>
    </location>
</feature>
<dbReference type="SUPFAM" id="SSF52743">
    <property type="entry name" value="Subtilisin-like"/>
    <property type="match status" value="1"/>
</dbReference>
<dbReference type="PRINTS" id="PR00723">
    <property type="entry name" value="SUBTILISIN"/>
</dbReference>
<evidence type="ECO:0000256" key="4">
    <source>
        <dbReference type="ARBA" id="ARBA00022825"/>
    </source>
</evidence>
<accession>A0A5B6TEP5</accession>
<dbReference type="GO" id="GO:0004252">
    <property type="term" value="F:serine-type endopeptidase activity"/>
    <property type="evidence" value="ECO:0007669"/>
    <property type="project" value="UniProtKB-UniRule"/>
</dbReference>
<dbReference type="PANTHER" id="PTHR43806:SF11">
    <property type="entry name" value="CEREVISIN-RELATED"/>
    <property type="match status" value="1"/>
</dbReference>
<dbReference type="AlphaFoldDB" id="A0A5B6TEP5"/>
<dbReference type="PANTHER" id="PTHR43806">
    <property type="entry name" value="PEPTIDASE S8"/>
    <property type="match status" value="1"/>
</dbReference>
<organism evidence="7 8">
    <name type="scientific">Rufibacter hautae</name>
    <dbReference type="NCBI Taxonomy" id="2595005"/>
    <lineage>
        <taxon>Bacteria</taxon>
        <taxon>Pseudomonadati</taxon>
        <taxon>Bacteroidota</taxon>
        <taxon>Cytophagia</taxon>
        <taxon>Cytophagales</taxon>
        <taxon>Hymenobacteraceae</taxon>
        <taxon>Rufibacter</taxon>
    </lineage>
</organism>
<sequence>MPKIKIERKLRIRRDASTINKHIGILKVGSVLDVEGPLKGLPVPGSDNSWWYKDSTGYYWSGGVKEVSLKDLNTRNSKSLNKKSLIDDSKVGWGIELLNIPKLWNLIGSKGKGINIAILDTGVDYNHPDLPNYISLSNPNFVCKNFLNNTTNVQDSDGHGTHCAGIVCGQGKQILGVAPDSNLIVGKIMERSSGKGAKLDYLIEGIDWAYKNGADIISLSLSTSINSDRLKDVVKMTAEKGVNIICAIGNDGELVNAVYPAIYKESVAVGSINEHKIRDELSNLSKELDLLAPGVDVYSTGINGTYFTTSGTSMSAAFVSGVFGLLRVKNKTVKGLELNKLVIRSSSDYGEIIGFDNESGFGIINPLNALYNLQNI</sequence>
<comment type="similarity">
    <text evidence="1 5">Belongs to the peptidase S8 family.</text>
</comment>
<keyword evidence="8" id="KW-1185">Reference proteome</keyword>
<dbReference type="Pfam" id="PF00082">
    <property type="entry name" value="Peptidase_S8"/>
    <property type="match status" value="1"/>
</dbReference>
<dbReference type="PROSITE" id="PS00136">
    <property type="entry name" value="SUBTILASE_ASP"/>
    <property type="match status" value="1"/>
</dbReference>
<reference evidence="7 8" key="1">
    <citation type="submission" date="2019-07" db="EMBL/GenBank/DDBJ databases">
        <title>Rufibacter sp. nov., isolated from lake sediment.</title>
        <authorList>
            <person name="Qu J.-H."/>
        </authorList>
    </citation>
    <scope>NUCLEOTIDE SEQUENCE [LARGE SCALE GENOMIC DNA]</scope>
    <source>
        <strain evidence="7 8">NBS58-1</strain>
    </source>
</reference>
<dbReference type="InterPro" id="IPR036852">
    <property type="entry name" value="Peptidase_S8/S53_dom_sf"/>
</dbReference>
<evidence type="ECO:0000256" key="1">
    <source>
        <dbReference type="ARBA" id="ARBA00011073"/>
    </source>
</evidence>
<evidence type="ECO:0000313" key="7">
    <source>
        <dbReference type="EMBL" id="KAA3437710.1"/>
    </source>
</evidence>
<dbReference type="Proteomes" id="UP000324133">
    <property type="component" value="Unassembled WGS sequence"/>
</dbReference>
<evidence type="ECO:0000256" key="5">
    <source>
        <dbReference type="PROSITE-ProRule" id="PRU01240"/>
    </source>
</evidence>
<keyword evidence="4 5" id="KW-0720">Serine protease</keyword>
<dbReference type="GO" id="GO:0006508">
    <property type="term" value="P:proteolysis"/>
    <property type="evidence" value="ECO:0007669"/>
    <property type="project" value="UniProtKB-KW"/>
</dbReference>
<evidence type="ECO:0000313" key="8">
    <source>
        <dbReference type="Proteomes" id="UP000324133"/>
    </source>
</evidence>
<dbReference type="PROSITE" id="PS00137">
    <property type="entry name" value="SUBTILASE_HIS"/>
    <property type="match status" value="1"/>
</dbReference>
<keyword evidence="3 5" id="KW-0378">Hydrolase</keyword>
<evidence type="ECO:0000256" key="3">
    <source>
        <dbReference type="ARBA" id="ARBA00022801"/>
    </source>
</evidence>
<dbReference type="InterPro" id="IPR000209">
    <property type="entry name" value="Peptidase_S8/S53_dom"/>
</dbReference>
<keyword evidence="2 5" id="KW-0645">Protease</keyword>
<dbReference type="InterPro" id="IPR015500">
    <property type="entry name" value="Peptidase_S8_subtilisin-rel"/>
</dbReference>
<proteinExistence type="inferred from homology"/>
<dbReference type="OrthoDB" id="9798386at2"/>
<name>A0A5B6TEP5_9BACT</name>
<dbReference type="InterPro" id="IPR050131">
    <property type="entry name" value="Peptidase_S8_subtilisin-like"/>
</dbReference>
<dbReference type="PROSITE" id="PS51892">
    <property type="entry name" value="SUBTILASE"/>
    <property type="match status" value="1"/>
</dbReference>
<feature type="active site" description="Charge relay system" evidence="5">
    <location>
        <position position="159"/>
    </location>
</feature>
<gene>
    <name evidence="7" type="ORF">FOA19_10425</name>
</gene>
<feature type="active site" description="Charge relay system" evidence="5">
    <location>
        <position position="120"/>
    </location>
</feature>
<evidence type="ECO:0000256" key="2">
    <source>
        <dbReference type="ARBA" id="ARBA00022670"/>
    </source>
</evidence>
<feature type="active site" description="Charge relay system" evidence="5">
    <location>
        <position position="313"/>
    </location>
</feature>